<dbReference type="OrthoDB" id="7055728at2"/>
<evidence type="ECO:0000313" key="1">
    <source>
        <dbReference type="EMBL" id="SFK03133.1"/>
    </source>
</evidence>
<evidence type="ECO:0000313" key="2">
    <source>
        <dbReference type="Proteomes" id="UP000243374"/>
    </source>
</evidence>
<gene>
    <name evidence="1" type="ORF">SAMN04487865_101618</name>
</gene>
<dbReference type="RefSeq" id="WP_074840262.1">
    <property type="nucleotide sequence ID" value="NZ_CP047056.1"/>
</dbReference>
<dbReference type="EMBL" id="FOSF01000016">
    <property type="protein sequence ID" value="SFK03133.1"/>
    <property type="molecule type" value="Genomic_DNA"/>
</dbReference>
<proteinExistence type="predicted"/>
<accession>A0A662Z9U0</accession>
<dbReference type="AlphaFoldDB" id="A0A662Z9U0"/>
<sequence length="375" mass="42906">MNNFKLDVSVYYRTHCKKVFDSPYKIKKDNFLAPPQKDEIRMTTVFNLLFSYLPVALVPYMQFAANVDPDLFNNMQTLADVNLFSKVKFEKLDETKLSAVSRLSSSDAELLKSELIEASLSTDNLVDKLINRKNSSLLCVVENQMQISVFPNVIGPADVVSRRKTLANMLVKVGSTKHLIRKITATGSKTIKDLYDSTITETLRPIRRYKLADDDANFGVSHLIKVFKNKRFSNQIMLMLSMYTICSRILLNKLPTSNHFDQEDISEKMSVPLAIGVYKTCFDLCRNFSRLFPDKEHSSFDFAFFDDFFSALEIYISKQAEVVACEECHTPYLNLFTKIGERTPILVSEKDDIFSGRKVTVCPNCKCEVDYSLYD</sequence>
<keyword evidence="2" id="KW-1185">Reference proteome</keyword>
<organism evidence="1 2">
    <name type="scientific">Succinivibrio dextrinosolvens</name>
    <dbReference type="NCBI Taxonomy" id="83771"/>
    <lineage>
        <taxon>Bacteria</taxon>
        <taxon>Pseudomonadati</taxon>
        <taxon>Pseudomonadota</taxon>
        <taxon>Gammaproteobacteria</taxon>
        <taxon>Aeromonadales</taxon>
        <taxon>Succinivibrionaceae</taxon>
        <taxon>Succinivibrio</taxon>
    </lineage>
</organism>
<reference evidence="1 2" key="1">
    <citation type="submission" date="2016-10" db="EMBL/GenBank/DDBJ databases">
        <authorList>
            <person name="Varghese N."/>
            <person name="Submissions S."/>
        </authorList>
    </citation>
    <scope>NUCLEOTIDE SEQUENCE [LARGE SCALE GENOMIC DNA]</scope>
    <source>
        <strain evidence="1 2">22B</strain>
    </source>
</reference>
<name>A0A662Z9U0_9GAMM</name>
<dbReference type="Proteomes" id="UP000243374">
    <property type="component" value="Unassembled WGS sequence"/>
</dbReference>
<protein>
    <submittedName>
        <fullName evidence="1">Uncharacterized protein</fullName>
    </submittedName>
</protein>